<accession>A0A8B6CA16</accession>
<feature type="region of interest" description="Disordered" evidence="1">
    <location>
        <begin position="215"/>
        <end position="234"/>
    </location>
</feature>
<gene>
    <name evidence="2" type="ORF">MGAL_10B005509</name>
</gene>
<evidence type="ECO:0000313" key="2">
    <source>
        <dbReference type="EMBL" id="VDI01680.1"/>
    </source>
</evidence>
<feature type="compositionally biased region" description="Polar residues" evidence="1">
    <location>
        <begin position="22"/>
        <end position="34"/>
    </location>
</feature>
<feature type="compositionally biased region" description="Basic and acidic residues" evidence="1">
    <location>
        <begin position="310"/>
        <end position="321"/>
    </location>
</feature>
<dbReference type="Proteomes" id="UP000596742">
    <property type="component" value="Unassembled WGS sequence"/>
</dbReference>
<feature type="region of interest" description="Disordered" evidence="1">
    <location>
        <begin position="14"/>
        <end position="34"/>
    </location>
</feature>
<keyword evidence="3" id="KW-1185">Reference proteome</keyword>
<sequence length="333" mass="37831">MAACGALQEYVKHNDHDETASSEKGTVDTSSTDTHTILGRNRSLRNVVKELQRTFHMYKDTMEELIVKPVKFLEKQTHNDISAAKGQLKESEGILKQAVILLINGVDTMKEAMNKHSRKIDELWNYEECSSELSCDFLSIDFQTTTQVQNFIEHHDEIGRFYHVENQKQRKKSRAVKNISPLQMEGIGNLKDNKPSSKAVKRSANSRYSVFAHEKPLNPIPSNSPRKSSSGFTIGKRMQSSNFAMFPYDIPGTTSSQKMIGNYRRQLTPIPKSKSSKSKLQELEVKHKDRGKGMIMQGVQSDLRSLSETGPRKPEDLKQISEPRCFSQRPKTL</sequence>
<dbReference type="EMBL" id="UYJE01001378">
    <property type="protein sequence ID" value="VDI01680.1"/>
    <property type="molecule type" value="Genomic_DNA"/>
</dbReference>
<dbReference type="OrthoDB" id="25414at2759"/>
<feature type="compositionally biased region" description="Polar residues" evidence="1">
    <location>
        <begin position="220"/>
        <end position="234"/>
    </location>
</feature>
<reference evidence="2" key="1">
    <citation type="submission" date="2018-11" db="EMBL/GenBank/DDBJ databases">
        <authorList>
            <person name="Alioto T."/>
            <person name="Alioto T."/>
        </authorList>
    </citation>
    <scope>NUCLEOTIDE SEQUENCE</scope>
</reference>
<protein>
    <submittedName>
        <fullName evidence="2">Uncharacterized protein</fullName>
    </submittedName>
</protein>
<evidence type="ECO:0000256" key="1">
    <source>
        <dbReference type="SAM" id="MobiDB-lite"/>
    </source>
</evidence>
<name>A0A8B6CA16_MYTGA</name>
<feature type="compositionally biased region" description="Polar residues" evidence="1">
    <location>
        <begin position="298"/>
        <end position="308"/>
    </location>
</feature>
<proteinExistence type="predicted"/>
<feature type="region of interest" description="Disordered" evidence="1">
    <location>
        <begin position="288"/>
        <end position="333"/>
    </location>
</feature>
<evidence type="ECO:0000313" key="3">
    <source>
        <dbReference type="Proteomes" id="UP000596742"/>
    </source>
</evidence>
<comment type="caution">
    <text evidence="2">The sequence shown here is derived from an EMBL/GenBank/DDBJ whole genome shotgun (WGS) entry which is preliminary data.</text>
</comment>
<dbReference type="AlphaFoldDB" id="A0A8B6CA16"/>
<organism evidence="2 3">
    <name type="scientific">Mytilus galloprovincialis</name>
    <name type="common">Mediterranean mussel</name>
    <dbReference type="NCBI Taxonomy" id="29158"/>
    <lineage>
        <taxon>Eukaryota</taxon>
        <taxon>Metazoa</taxon>
        <taxon>Spiralia</taxon>
        <taxon>Lophotrochozoa</taxon>
        <taxon>Mollusca</taxon>
        <taxon>Bivalvia</taxon>
        <taxon>Autobranchia</taxon>
        <taxon>Pteriomorphia</taxon>
        <taxon>Mytilida</taxon>
        <taxon>Mytiloidea</taxon>
        <taxon>Mytilidae</taxon>
        <taxon>Mytilinae</taxon>
        <taxon>Mytilus</taxon>
    </lineage>
</organism>